<dbReference type="STRING" id="246191.SAMN05660337_1274"/>
<sequence>MKLNRFLIITTSLSFLLLAGCAVKRPTPNAEVNFEVPSKLSIIKKDSLLRVIPTTSTKKETPGFARELAAKLNHAGYFKVGNGPNPRYVLNLDTFWADRCDNSKQTSYNVRYYKKPIENKDGSGHDIMVKDYGASYTAALVGGVSIYQINNLEPLAYFNVVAKDTKWVREQNKNKAKVSCDTKGTRSKLMAEIIKNIDGLLSKERRNVPVIFPSGGDTEAKELILSNQIKKAHKKLESLVTPVPLSDLTPARYEQWEKEAELNQTPKRVMSEDLANFYLLYMTKEARGISEQSAEIIHDGYARILLLAEDKTLINATADSMARLEETAKRLGIML</sequence>
<protein>
    <recommendedName>
        <fullName evidence="4">Lipoprotein</fullName>
    </recommendedName>
</protein>
<organism evidence="2 3">
    <name type="scientific">Maridesulfovibrio ferrireducens</name>
    <dbReference type="NCBI Taxonomy" id="246191"/>
    <lineage>
        <taxon>Bacteria</taxon>
        <taxon>Pseudomonadati</taxon>
        <taxon>Thermodesulfobacteriota</taxon>
        <taxon>Desulfovibrionia</taxon>
        <taxon>Desulfovibrionales</taxon>
        <taxon>Desulfovibrionaceae</taxon>
        <taxon>Maridesulfovibrio</taxon>
    </lineage>
</organism>
<feature type="chain" id="PRO_5011626858" description="Lipoprotein" evidence="1">
    <location>
        <begin position="25"/>
        <end position="335"/>
    </location>
</feature>
<evidence type="ECO:0000313" key="2">
    <source>
        <dbReference type="EMBL" id="SDK79870.1"/>
    </source>
</evidence>
<dbReference type="EMBL" id="FNGA01000002">
    <property type="protein sequence ID" value="SDK79870.1"/>
    <property type="molecule type" value="Genomic_DNA"/>
</dbReference>
<evidence type="ECO:0000256" key="1">
    <source>
        <dbReference type="SAM" id="SignalP"/>
    </source>
</evidence>
<evidence type="ECO:0000313" key="3">
    <source>
        <dbReference type="Proteomes" id="UP000199053"/>
    </source>
</evidence>
<name>A0A1G9EUS2_9BACT</name>
<gene>
    <name evidence="2" type="ORF">SAMN05660337_1274</name>
</gene>
<evidence type="ECO:0008006" key="4">
    <source>
        <dbReference type="Google" id="ProtNLM"/>
    </source>
</evidence>
<dbReference type="Proteomes" id="UP000199053">
    <property type="component" value="Unassembled WGS sequence"/>
</dbReference>
<keyword evidence="1" id="KW-0732">Signal</keyword>
<keyword evidence="3" id="KW-1185">Reference proteome</keyword>
<dbReference type="AlphaFoldDB" id="A0A1G9EUS2"/>
<reference evidence="3" key="1">
    <citation type="submission" date="2016-10" db="EMBL/GenBank/DDBJ databases">
        <authorList>
            <person name="Varghese N."/>
            <person name="Submissions S."/>
        </authorList>
    </citation>
    <scope>NUCLEOTIDE SEQUENCE [LARGE SCALE GENOMIC DNA]</scope>
    <source>
        <strain evidence="3">DSM 16995</strain>
    </source>
</reference>
<dbReference type="RefSeq" id="WP_092159378.1">
    <property type="nucleotide sequence ID" value="NZ_FNGA01000002.1"/>
</dbReference>
<proteinExistence type="predicted"/>
<accession>A0A1G9EUS2</accession>
<dbReference type="PROSITE" id="PS51257">
    <property type="entry name" value="PROKAR_LIPOPROTEIN"/>
    <property type="match status" value="1"/>
</dbReference>
<feature type="signal peptide" evidence="1">
    <location>
        <begin position="1"/>
        <end position="24"/>
    </location>
</feature>
<dbReference type="OrthoDB" id="9819939at2"/>